<reference evidence="7 8" key="1">
    <citation type="submission" date="2015-11" db="EMBL/GenBank/DDBJ databases">
        <title>The genome of Debaryomyces fabryi.</title>
        <authorList>
            <person name="Tafer H."/>
            <person name="Lopandic K."/>
        </authorList>
    </citation>
    <scope>NUCLEOTIDE SEQUENCE [LARGE SCALE GENOMIC DNA]</scope>
    <source>
        <strain evidence="7 8">CBS 789</strain>
    </source>
</reference>
<accession>A0A0V1PVR8</accession>
<dbReference type="GO" id="GO:0005634">
    <property type="term" value="C:nucleus"/>
    <property type="evidence" value="ECO:0007669"/>
    <property type="project" value="TreeGrafter"/>
</dbReference>
<dbReference type="GO" id="GO:0006979">
    <property type="term" value="P:response to oxidative stress"/>
    <property type="evidence" value="ECO:0007669"/>
    <property type="project" value="TreeGrafter"/>
</dbReference>
<dbReference type="AlphaFoldDB" id="A0A0V1PVR8"/>
<keyword evidence="3" id="KW-0496">Mitochondrion</keyword>
<dbReference type="RefSeq" id="XP_015466360.1">
    <property type="nucleotide sequence ID" value="XM_015612793.1"/>
</dbReference>
<comment type="subcellular location">
    <subcellularLocation>
        <location evidence="1">Mitochondrion</location>
    </subcellularLocation>
</comment>
<proteinExistence type="inferred from homology"/>
<feature type="region of interest" description="Disordered" evidence="5">
    <location>
        <begin position="1"/>
        <end position="81"/>
    </location>
</feature>
<dbReference type="Proteomes" id="UP000054251">
    <property type="component" value="Unassembled WGS sequence"/>
</dbReference>
<dbReference type="InterPro" id="IPR006571">
    <property type="entry name" value="TLDc_dom"/>
</dbReference>
<feature type="compositionally biased region" description="Low complexity" evidence="5">
    <location>
        <begin position="71"/>
        <end position="81"/>
    </location>
</feature>
<comment type="similarity">
    <text evidence="2">Belongs to the OXR1 family.</text>
</comment>
<dbReference type="EMBL" id="LMYN01000095">
    <property type="protein sequence ID" value="KSA00258.1"/>
    <property type="molecule type" value="Genomic_DNA"/>
</dbReference>
<dbReference type="PANTHER" id="PTHR23354">
    <property type="entry name" value="NUCLEOLAR PROTEIN 7/ESTROGEN RECEPTOR COACTIVATOR-RELATED"/>
    <property type="match status" value="1"/>
</dbReference>
<evidence type="ECO:0000256" key="2">
    <source>
        <dbReference type="ARBA" id="ARBA00009540"/>
    </source>
</evidence>
<dbReference type="PANTHER" id="PTHR23354:SF62">
    <property type="entry name" value="MUSTARD, ISOFORM V"/>
    <property type="match status" value="1"/>
</dbReference>
<feature type="domain" description="TLDc" evidence="6">
    <location>
        <begin position="91"/>
        <end position="320"/>
    </location>
</feature>
<comment type="caution">
    <text evidence="7">The sequence shown here is derived from an EMBL/GenBank/DDBJ whole genome shotgun (WGS) entry which is preliminary data.</text>
</comment>
<protein>
    <recommendedName>
        <fullName evidence="4">Oxidation resistance protein 1</fullName>
    </recommendedName>
</protein>
<dbReference type="OrthoDB" id="26679at2759"/>
<dbReference type="PROSITE" id="PS51886">
    <property type="entry name" value="TLDC"/>
    <property type="match status" value="1"/>
</dbReference>
<evidence type="ECO:0000313" key="7">
    <source>
        <dbReference type="EMBL" id="KSA00258.1"/>
    </source>
</evidence>
<dbReference type="GeneID" id="26840973"/>
<evidence type="ECO:0000256" key="5">
    <source>
        <dbReference type="SAM" id="MobiDB-lite"/>
    </source>
</evidence>
<sequence length="323" mass="36793">MVSDKTNTSSSSLVDTPPNEPEVHPPINRRPTFLDRIMRRQTSPASIEYSESNKKKNAIDENTKSKEGRESSLPPLSQLSLKGYKASTKRRLLDDELANNIRNLLPGRLQLFDEWDLVYSLEQHGVSLNTLYQKSNPDYQLLQLRKNKPEVGYGDSIISSMMSGSVNSMRERRRPQGYVLIIKDENNSKFGCFVNEHLRPMDQKRYYGNGECFLWKSELFTPSPSNSNSEEDISHHSPTPQIRFKAFMYTGINDNIIYSNHDFIAIGSSKGQNGLWIDKSLYNGVSYSCDTFGNEILNSTNADTKIGKFKIMGLELWRVGTLE</sequence>
<evidence type="ECO:0000256" key="3">
    <source>
        <dbReference type="ARBA" id="ARBA00023128"/>
    </source>
</evidence>
<keyword evidence="8" id="KW-1185">Reference proteome</keyword>
<dbReference type="Pfam" id="PF07534">
    <property type="entry name" value="TLD"/>
    <property type="match status" value="1"/>
</dbReference>
<feature type="compositionally biased region" description="Basic and acidic residues" evidence="5">
    <location>
        <begin position="51"/>
        <end position="70"/>
    </location>
</feature>
<dbReference type="GO" id="GO:0005739">
    <property type="term" value="C:mitochondrion"/>
    <property type="evidence" value="ECO:0007669"/>
    <property type="project" value="UniProtKB-SubCell"/>
</dbReference>
<gene>
    <name evidence="7" type="ORF">AC631_03964</name>
</gene>
<dbReference type="SMART" id="SM00584">
    <property type="entry name" value="TLDc"/>
    <property type="match status" value="1"/>
</dbReference>
<name>A0A0V1PVR8_9ASCO</name>
<evidence type="ECO:0000259" key="6">
    <source>
        <dbReference type="PROSITE" id="PS51886"/>
    </source>
</evidence>
<evidence type="ECO:0000256" key="1">
    <source>
        <dbReference type="ARBA" id="ARBA00004173"/>
    </source>
</evidence>
<evidence type="ECO:0000313" key="8">
    <source>
        <dbReference type="Proteomes" id="UP000054251"/>
    </source>
</evidence>
<feature type="compositionally biased region" description="Polar residues" evidence="5">
    <location>
        <begin position="1"/>
        <end position="14"/>
    </location>
</feature>
<evidence type="ECO:0000256" key="4">
    <source>
        <dbReference type="ARBA" id="ARBA00040604"/>
    </source>
</evidence>
<organism evidence="7 8">
    <name type="scientific">Debaryomyces fabryi</name>
    <dbReference type="NCBI Taxonomy" id="58627"/>
    <lineage>
        <taxon>Eukaryota</taxon>
        <taxon>Fungi</taxon>
        <taxon>Dikarya</taxon>
        <taxon>Ascomycota</taxon>
        <taxon>Saccharomycotina</taxon>
        <taxon>Pichiomycetes</taxon>
        <taxon>Debaryomycetaceae</taxon>
        <taxon>Debaryomyces</taxon>
    </lineage>
</organism>